<dbReference type="OrthoDB" id="4032769at2759"/>
<evidence type="ECO:0000313" key="2">
    <source>
        <dbReference type="EMBL" id="SCU82212.1"/>
    </source>
</evidence>
<accession>A0A1G4IYK6</accession>
<dbReference type="EMBL" id="LT598450">
    <property type="protein sequence ID" value="SCU82212.1"/>
    <property type="molecule type" value="Genomic_DNA"/>
</dbReference>
<dbReference type="Proteomes" id="UP000189911">
    <property type="component" value="Chromosome B"/>
</dbReference>
<gene>
    <name evidence="2" type="ORF">LANO_0B05490G</name>
</gene>
<sequence length="165" mass="18850">MEGIERNLQDLARIAHLLKERRPELDIHQSQELEKFSGLVSEAVRSMERILVPNQVQSDTANLNAHEPTSNSAKAAGDKKAAIKSRRFKRTYFYSLDSPYAHMRDKSGSFRIAPPIPDHRDVQRPQQSKEKCQSPQQIHANYLIQNLAVLDNLRNLNRLAHKSSS</sequence>
<feature type="compositionally biased region" description="Polar residues" evidence="1">
    <location>
        <begin position="62"/>
        <end position="72"/>
    </location>
</feature>
<name>A0A1G4IYK6_9SACH</name>
<protein>
    <submittedName>
        <fullName evidence="2">LANO_0B05490g1_1</fullName>
    </submittedName>
</protein>
<dbReference type="AlphaFoldDB" id="A0A1G4IYK6"/>
<evidence type="ECO:0000313" key="3">
    <source>
        <dbReference type="Proteomes" id="UP000189911"/>
    </source>
</evidence>
<evidence type="ECO:0000256" key="1">
    <source>
        <dbReference type="SAM" id="MobiDB-lite"/>
    </source>
</evidence>
<feature type="compositionally biased region" description="Basic and acidic residues" evidence="1">
    <location>
        <begin position="117"/>
        <end position="132"/>
    </location>
</feature>
<proteinExistence type="predicted"/>
<reference evidence="3" key="1">
    <citation type="submission" date="2016-03" db="EMBL/GenBank/DDBJ databases">
        <authorList>
            <person name="Devillers Hugo."/>
        </authorList>
    </citation>
    <scope>NUCLEOTIDE SEQUENCE [LARGE SCALE GENOMIC DNA]</scope>
</reference>
<feature type="region of interest" description="Disordered" evidence="1">
    <location>
        <begin position="114"/>
        <end position="135"/>
    </location>
</feature>
<keyword evidence="3" id="KW-1185">Reference proteome</keyword>
<feature type="region of interest" description="Disordered" evidence="1">
    <location>
        <begin position="62"/>
        <end position="82"/>
    </location>
</feature>
<organism evidence="2 3">
    <name type="scientific">Lachancea nothofagi CBS 11611</name>
    <dbReference type="NCBI Taxonomy" id="1266666"/>
    <lineage>
        <taxon>Eukaryota</taxon>
        <taxon>Fungi</taxon>
        <taxon>Dikarya</taxon>
        <taxon>Ascomycota</taxon>
        <taxon>Saccharomycotina</taxon>
        <taxon>Saccharomycetes</taxon>
        <taxon>Saccharomycetales</taxon>
        <taxon>Saccharomycetaceae</taxon>
        <taxon>Lachancea</taxon>
    </lineage>
</organism>